<dbReference type="Proteomes" id="UP001227964">
    <property type="component" value="Unassembled WGS sequence"/>
</dbReference>
<evidence type="ECO:0000259" key="2">
    <source>
        <dbReference type="Pfam" id="PF20229"/>
    </source>
</evidence>
<feature type="domain" description="ChrB C-terminal" evidence="1">
    <location>
        <begin position="185"/>
        <end position="313"/>
    </location>
</feature>
<dbReference type="InterPro" id="IPR018634">
    <property type="entry name" value="ChrB_C"/>
</dbReference>
<evidence type="ECO:0000313" key="4">
    <source>
        <dbReference type="Proteomes" id="UP001227964"/>
    </source>
</evidence>
<organism evidence="3 4">
    <name type="scientific">Marinobacter azerbaijanicus</name>
    <dbReference type="NCBI Taxonomy" id="3050455"/>
    <lineage>
        <taxon>Bacteria</taxon>
        <taxon>Pseudomonadati</taxon>
        <taxon>Pseudomonadota</taxon>
        <taxon>Gammaproteobacteria</taxon>
        <taxon>Pseudomonadales</taxon>
        <taxon>Marinobacteraceae</taxon>
        <taxon>Marinobacter</taxon>
    </lineage>
</organism>
<dbReference type="InterPro" id="IPR046858">
    <property type="entry name" value="ChrB_N"/>
</dbReference>
<evidence type="ECO:0000259" key="1">
    <source>
        <dbReference type="Pfam" id="PF09828"/>
    </source>
</evidence>
<dbReference type="RefSeq" id="WP_285393976.1">
    <property type="nucleotide sequence ID" value="NZ_JASSVS010000025.1"/>
</dbReference>
<keyword evidence="4" id="KW-1185">Reference proteome</keyword>
<dbReference type="Pfam" id="PF09828">
    <property type="entry name" value="ChrB_C"/>
    <property type="match status" value="1"/>
</dbReference>
<reference evidence="3 4" key="1">
    <citation type="submission" date="2023-06" db="EMBL/GenBank/DDBJ databases">
        <title>Marinobacter azerbaijanicus a moderately halophilic, isolated from Urmia Lake in Azerbaijan region of Iran.</title>
        <authorList>
            <person name="Sanchez-Porro C."/>
            <person name="Aghdam E.M."/>
            <person name="Saheb S.M."/>
            <person name="Tarhriz V."/>
            <person name="Kazemi E."/>
            <person name="Ammozegar M.A."/>
            <person name="Ventosa A."/>
            <person name="Hejazi M.S."/>
        </authorList>
    </citation>
    <scope>NUCLEOTIDE SEQUENCE [LARGE SCALE GENOMIC DNA]</scope>
    <source>
        <strain evidence="3 4">TBZ242</strain>
    </source>
</reference>
<accession>A0ABT7IIF3</accession>
<dbReference type="Pfam" id="PF20229">
    <property type="entry name" value="ChrB_N"/>
    <property type="match status" value="1"/>
</dbReference>
<proteinExistence type="predicted"/>
<feature type="domain" description="ChrB N-terminal" evidence="2">
    <location>
        <begin position="23"/>
        <end position="109"/>
    </location>
</feature>
<dbReference type="EMBL" id="JASSVS010000025">
    <property type="protein sequence ID" value="MDL0433926.1"/>
    <property type="molecule type" value="Genomic_DNA"/>
</dbReference>
<protein>
    <submittedName>
        <fullName evidence="3">Chromate resistance protein</fullName>
    </submittedName>
</protein>
<sequence>MVDDERRWLILAMSLSGNASSARMRIWRALRSMGAAVLRDGVYLLPASPSRYQALQHQAADIQALGGKSLLLEVDDTSIETTEVLPALFDRDAEYQELLEAVAKWQQACPSLEAREAQRGLLQLQRRFQAIVEIDFFPGAGRARAVAALADAEAIYNRCFVPDEPKPTRAEIACLERSAFRGRLWATRRHLWVDRVASAWLIQRFIDPEARFVWLESPTQCPPEALGFDFDGAAFTHVDDKVTFEVLLASFGLVADPALVRLGELVHYLDVGGAPVPEAAGLRLMLSGARERCADDDALLAHVGVLLDDVYQAFVSVDGST</sequence>
<name>A0ABT7IIF3_9GAMM</name>
<comment type="caution">
    <text evidence="3">The sequence shown here is derived from an EMBL/GenBank/DDBJ whole genome shotgun (WGS) entry which is preliminary data.</text>
</comment>
<evidence type="ECO:0000313" key="3">
    <source>
        <dbReference type="EMBL" id="MDL0433926.1"/>
    </source>
</evidence>
<gene>
    <name evidence="3" type="ORF">QPM17_22555</name>
</gene>